<dbReference type="AlphaFoldDB" id="A0A419F008"/>
<evidence type="ECO:0000313" key="3">
    <source>
        <dbReference type="EMBL" id="RJP71101.1"/>
    </source>
</evidence>
<dbReference type="EMBL" id="QZKI01000062">
    <property type="protein sequence ID" value="RJP71101.1"/>
    <property type="molecule type" value="Genomic_DNA"/>
</dbReference>
<evidence type="ECO:0000313" key="4">
    <source>
        <dbReference type="Proteomes" id="UP000285961"/>
    </source>
</evidence>
<name>A0A419F008_9BACT</name>
<reference evidence="3 4" key="1">
    <citation type="journal article" date="2017" name="ISME J.">
        <title>Energy and carbon metabolisms in a deep terrestrial subsurface fluid microbial community.</title>
        <authorList>
            <person name="Momper L."/>
            <person name="Jungbluth S.P."/>
            <person name="Lee M.D."/>
            <person name="Amend J.P."/>
        </authorList>
    </citation>
    <scope>NUCLEOTIDE SEQUENCE [LARGE SCALE GENOMIC DNA]</scope>
    <source>
        <strain evidence="3">SURF_17</strain>
    </source>
</reference>
<dbReference type="InterPro" id="IPR001296">
    <property type="entry name" value="Glyco_trans_1"/>
</dbReference>
<dbReference type="InterPro" id="IPR028098">
    <property type="entry name" value="Glyco_trans_4-like_N"/>
</dbReference>
<dbReference type="Pfam" id="PF00534">
    <property type="entry name" value="Glycos_transf_1"/>
    <property type="match status" value="1"/>
</dbReference>
<dbReference type="InterPro" id="IPR050194">
    <property type="entry name" value="Glycosyltransferase_grp1"/>
</dbReference>
<dbReference type="PANTHER" id="PTHR45947:SF3">
    <property type="entry name" value="SULFOQUINOVOSYL TRANSFERASE SQD2"/>
    <property type="match status" value="1"/>
</dbReference>
<proteinExistence type="predicted"/>
<feature type="domain" description="Glycosyltransferase subfamily 4-like N-terminal" evidence="2">
    <location>
        <begin position="23"/>
        <end position="187"/>
    </location>
</feature>
<sequence>MCRPVCLLTNAYPDFPDSNRVVFMRSLAGLLSQRGWSVTVVAPRVFAGSRAREREDKVEVRRFHSFLADKLLIEYPRAPVFRLAGYMAAGTWAAVTCVRRGKCSLIHAHWAVPAGLMALVAGKVCNVPVIVTVHGSDLLVIPKRSRLMHKLVRYVLNSADAVTSVAEHLTSEIVNMGVPQEKVLTFPMSVPTESFSADGPVPEDWPSGPVVFSNRSLYPIYDVDVIVRAAPAILEKVPEARILIAGEGPEKERVARLARELGVAERVEFLGEIPHHQMPRYLRGASVYVSTALSDGASVSLLEAMACGTLPVVADIPANREWIQEGENGLFFPIDDADALAAQVLRCLDDPAIRTRAREINVSLIHQRAQWNLNVGKLLELYEKVIAQR</sequence>
<dbReference type="Gene3D" id="3.40.50.2000">
    <property type="entry name" value="Glycogen Phosphorylase B"/>
    <property type="match status" value="2"/>
</dbReference>
<gene>
    <name evidence="3" type="ORF">C4532_08120</name>
</gene>
<dbReference type="PANTHER" id="PTHR45947">
    <property type="entry name" value="SULFOQUINOVOSYL TRANSFERASE SQD2"/>
    <property type="match status" value="1"/>
</dbReference>
<evidence type="ECO:0000259" key="2">
    <source>
        <dbReference type="Pfam" id="PF13579"/>
    </source>
</evidence>
<dbReference type="Pfam" id="PF13579">
    <property type="entry name" value="Glyco_trans_4_4"/>
    <property type="match status" value="1"/>
</dbReference>
<dbReference type="GO" id="GO:0016758">
    <property type="term" value="F:hexosyltransferase activity"/>
    <property type="evidence" value="ECO:0007669"/>
    <property type="project" value="TreeGrafter"/>
</dbReference>
<dbReference type="SUPFAM" id="SSF53756">
    <property type="entry name" value="UDP-Glycosyltransferase/glycogen phosphorylase"/>
    <property type="match status" value="1"/>
</dbReference>
<evidence type="ECO:0000259" key="1">
    <source>
        <dbReference type="Pfam" id="PF00534"/>
    </source>
</evidence>
<accession>A0A419F008</accession>
<organism evidence="3 4">
    <name type="scientific">Candidatus Abyssobacteria bacterium SURF_17</name>
    <dbReference type="NCBI Taxonomy" id="2093361"/>
    <lineage>
        <taxon>Bacteria</taxon>
        <taxon>Pseudomonadati</taxon>
        <taxon>Candidatus Hydrogenedentota</taxon>
        <taxon>Candidatus Abyssobacteria</taxon>
    </lineage>
</organism>
<keyword evidence="3" id="KW-0808">Transferase</keyword>
<comment type="caution">
    <text evidence="3">The sequence shown here is derived from an EMBL/GenBank/DDBJ whole genome shotgun (WGS) entry which is preliminary data.</text>
</comment>
<feature type="domain" description="Glycosyl transferase family 1" evidence="1">
    <location>
        <begin position="209"/>
        <end position="359"/>
    </location>
</feature>
<dbReference type="Proteomes" id="UP000285961">
    <property type="component" value="Unassembled WGS sequence"/>
</dbReference>
<protein>
    <submittedName>
        <fullName evidence="3">Glycosyltransferase family 4 protein</fullName>
    </submittedName>
</protein>